<comment type="caution">
    <text evidence="2">The sequence shown here is derived from an EMBL/GenBank/DDBJ whole genome shotgun (WGS) entry which is preliminary data.</text>
</comment>
<sequence length="165" mass="18764">MALSNAERQRRHYEKQKEARKKPGDITAALQTTPFFEFYGEHPDTDSFELPLQLANLNVPVFADDGPAVFPPEVHGLDLPKADNSIERAELIVASLIDAAAGLASIINEYKRKEIVDRIDEIETGDLTTPEARKQALNDIVQLKRMLQQLDKQVRWTFPQWKVLK</sequence>
<accession>A0A916WB27</accession>
<proteinExistence type="predicted"/>
<evidence type="ECO:0000256" key="1">
    <source>
        <dbReference type="SAM" id="MobiDB-lite"/>
    </source>
</evidence>
<name>A0A916WB27_9HYPH</name>
<organism evidence="2 3">
    <name type="scientific">Nitratireductor aestuarii</name>
    <dbReference type="NCBI Taxonomy" id="1735103"/>
    <lineage>
        <taxon>Bacteria</taxon>
        <taxon>Pseudomonadati</taxon>
        <taxon>Pseudomonadota</taxon>
        <taxon>Alphaproteobacteria</taxon>
        <taxon>Hyphomicrobiales</taxon>
        <taxon>Phyllobacteriaceae</taxon>
        <taxon>Nitratireductor</taxon>
    </lineage>
</organism>
<evidence type="ECO:0000313" key="2">
    <source>
        <dbReference type="EMBL" id="GGA82929.1"/>
    </source>
</evidence>
<feature type="compositionally biased region" description="Basic and acidic residues" evidence="1">
    <location>
        <begin position="15"/>
        <end position="24"/>
    </location>
</feature>
<dbReference type="Proteomes" id="UP000636264">
    <property type="component" value="Unassembled WGS sequence"/>
</dbReference>
<reference evidence="2" key="1">
    <citation type="journal article" date="2014" name="Int. J. Syst. Evol. Microbiol.">
        <title>Complete genome sequence of Corynebacterium casei LMG S-19264T (=DSM 44701T), isolated from a smear-ripened cheese.</title>
        <authorList>
            <consortium name="US DOE Joint Genome Institute (JGI-PGF)"/>
            <person name="Walter F."/>
            <person name="Albersmeier A."/>
            <person name="Kalinowski J."/>
            <person name="Ruckert C."/>
        </authorList>
    </citation>
    <scope>NUCLEOTIDE SEQUENCE</scope>
    <source>
        <strain evidence="2">CGMCC 1.15320</strain>
    </source>
</reference>
<protein>
    <submittedName>
        <fullName evidence="2">Uncharacterized protein</fullName>
    </submittedName>
</protein>
<gene>
    <name evidence="2" type="ORF">GCM10011385_41410</name>
</gene>
<dbReference type="RefSeq" id="WP_188722999.1">
    <property type="nucleotide sequence ID" value="NZ_BMIF01000034.1"/>
</dbReference>
<dbReference type="AlphaFoldDB" id="A0A916WB27"/>
<keyword evidence="3" id="KW-1185">Reference proteome</keyword>
<feature type="region of interest" description="Disordered" evidence="1">
    <location>
        <begin position="1"/>
        <end position="25"/>
    </location>
</feature>
<evidence type="ECO:0000313" key="3">
    <source>
        <dbReference type="Proteomes" id="UP000636264"/>
    </source>
</evidence>
<reference evidence="2" key="2">
    <citation type="submission" date="2020-09" db="EMBL/GenBank/DDBJ databases">
        <authorList>
            <person name="Sun Q."/>
            <person name="Zhou Y."/>
        </authorList>
    </citation>
    <scope>NUCLEOTIDE SEQUENCE</scope>
    <source>
        <strain evidence="2">CGMCC 1.15320</strain>
    </source>
</reference>
<dbReference type="EMBL" id="BMIF01000034">
    <property type="protein sequence ID" value="GGA82929.1"/>
    <property type="molecule type" value="Genomic_DNA"/>
</dbReference>